<keyword evidence="1" id="KW-0812">Transmembrane</keyword>
<dbReference type="AlphaFoldDB" id="A0AAF3J8W7"/>
<evidence type="ECO:0000256" key="1">
    <source>
        <dbReference type="SAM" id="Phobius"/>
    </source>
</evidence>
<keyword evidence="2" id="KW-1185">Reference proteome</keyword>
<proteinExistence type="predicted"/>
<protein>
    <submittedName>
        <fullName evidence="3">Uncharacterized protein</fullName>
    </submittedName>
</protein>
<name>A0AAF3J8W7_9BILA</name>
<keyword evidence="1" id="KW-0472">Membrane</keyword>
<dbReference type="Proteomes" id="UP000887575">
    <property type="component" value="Unassembled WGS sequence"/>
</dbReference>
<organism evidence="2 3">
    <name type="scientific">Mesorhabditis belari</name>
    <dbReference type="NCBI Taxonomy" id="2138241"/>
    <lineage>
        <taxon>Eukaryota</taxon>
        <taxon>Metazoa</taxon>
        <taxon>Ecdysozoa</taxon>
        <taxon>Nematoda</taxon>
        <taxon>Chromadorea</taxon>
        <taxon>Rhabditida</taxon>
        <taxon>Rhabditina</taxon>
        <taxon>Rhabditomorpha</taxon>
        <taxon>Rhabditoidea</taxon>
        <taxon>Rhabditidae</taxon>
        <taxon>Mesorhabditinae</taxon>
        <taxon>Mesorhabditis</taxon>
    </lineage>
</organism>
<accession>A0AAF3J8W7</accession>
<sequence length="188" mass="20122">MAEQKCQILGQGFCVLCLVLTLLFGIIAAIIAPLIASSFIEVEAIQKRPGTATAFATSLALHDAKLRQQQKELELYAQLYNPGLLNGQLGPIGPTGLTMHGGPTVHVGAPPIIHNIQWHQGSPEKEWLNAQEASNPAMPPVGWSERQSAIANGKVITQNSIVRWRGNPVPVGVGGTLNNPQTKDVIPF</sequence>
<reference evidence="3" key="1">
    <citation type="submission" date="2024-02" db="UniProtKB">
        <authorList>
            <consortium name="WormBaseParasite"/>
        </authorList>
    </citation>
    <scope>IDENTIFICATION</scope>
</reference>
<evidence type="ECO:0000313" key="3">
    <source>
        <dbReference type="WBParaSite" id="MBELARI_LOCUS3827"/>
    </source>
</evidence>
<evidence type="ECO:0000313" key="2">
    <source>
        <dbReference type="Proteomes" id="UP000887575"/>
    </source>
</evidence>
<keyword evidence="1" id="KW-1133">Transmembrane helix</keyword>
<dbReference type="WBParaSite" id="MBELARI_LOCUS3827">
    <property type="protein sequence ID" value="MBELARI_LOCUS3827"/>
    <property type="gene ID" value="MBELARI_LOCUS3827"/>
</dbReference>
<feature type="transmembrane region" description="Helical" evidence="1">
    <location>
        <begin position="12"/>
        <end position="36"/>
    </location>
</feature>